<dbReference type="Gene3D" id="3.40.190.10">
    <property type="entry name" value="Periplasmic binding protein-like II"/>
    <property type="match status" value="2"/>
</dbReference>
<sequence>MNGSRRGFLVAAGAVAGGLGAYPGAVAGASGERITVAEGVPALAEATAAFGREHPDVGVETVETGGFGAFLAGKVDVQHATRPMSAGERERAAANGIGFEERELPVGGVAALESGDGWCRCLSEEDREEFATGVETWSEIASDDGDEPGADLPEAGGDVLVRGTRAGQYAIGHGGVGYHQADPSEFDVVDGSEGTPVVRLGFAYVASDALDRETVRGLLDAQDDAASDVEPVPPAN</sequence>
<proteinExistence type="predicted"/>
<dbReference type="AlphaFoldDB" id="A0ABD5V525"/>
<dbReference type="RefSeq" id="WP_340603942.1">
    <property type="nucleotide sequence ID" value="NZ_JBBMXV010000003.1"/>
</dbReference>
<dbReference type="EMBL" id="JBHSXQ010000003">
    <property type="protein sequence ID" value="MFC6905418.1"/>
    <property type="molecule type" value="Genomic_DNA"/>
</dbReference>
<dbReference type="SUPFAM" id="SSF53850">
    <property type="entry name" value="Periplasmic binding protein-like II"/>
    <property type="match status" value="1"/>
</dbReference>
<gene>
    <name evidence="1" type="ORF">ACFQGH_09450</name>
</gene>
<reference evidence="1 2" key="1">
    <citation type="journal article" date="2019" name="Int. J. Syst. Evol. Microbiol.">
        <title>The Global Catalogue of Microorganisms (GCM) 10K type strain sequencing project: providing services to taxonomists for standard genome sequencing and annotation.</title>
        <authorList>
            <consortium name="The Broad Institute Genomics Platform"/>
            <consortium name="The Broad Institute Genome Sequencing Center for Infectious Disease"/>
            <person name="Wu L."/>
            <person name="Ma J."/>
        </authorList>
    </citation>
    <scope>NUCLEOTIDE SEQUENCE [LARGE SCALE GENOMIC DNA]</scope>
    <source>
        <strain evidence="1 2">CGMCC 1.3240</strain>
    </source>
</reference>
<evidence type="ECO:0008006" key="3">
    <source>
        <dbReference type="Google" id="ProtNLM"/>
    </source>
</evidence>
<keyword evidence="2" id="KW-1185">Reference proteome</keyword>
<name>A0ABD5V525_9EURY</name>
<accession>A0ABD5V525</accession>
<dbReference type="PROSITE" id="PS51318">
    <property type="entry name" value="TAT"/>
    <property type="match status" value="1"/>
</dbReference>
<organism evidence="1 2">
    <name type="scientific">Halalkalicoccus tibetensis</name>
    <dbReference type="NCBI Taxonomy" id="175632"/>
    <lineage>
        <taxon>Archaea</taxon>
        <taxon>Methanobacteriati</taxon>
        <taxon>Methanobacteriota</taxon>
        <taxon>Stenosarchaea group</taxon>
        <taxon>Halobacteria</taxon>
        <taxon>Halobacteriales</taxon>
        <taxon>Halococcaceae</taxon>
        <taxon>Halalkalicoccus</taxon>
    </lineage>
</organism>
<evidence type="ECO:0000313" key="1">
    <source>
        <dbReference type="EMBL" id="MFC6905418.1"/>
    </source>
</evidence>
<dbReference type="InterPro" id="IPR006311">
    <property type="entry name" value="TAT_signal"/>
</dbReference>
<protein>
    <recommendedName>
        <fullName evidence="3">Phosphate ABC transporter substrate-binding protein</fullName>
    </recommendedName>
</protein>
<dbReference type="Proteomes" id="UP001596312">
    <property type="component" value="Unassembled WGS sequence"/>
</dbReference>
<comment type="caution">
    <text evidence="1">The sequence shown here is derived from an EMBL/GenBank/DDBJ whole genome shotgun (WGS) entry which is preliminary data.</text>
</comment>
<evidence type="ECO:0000313" key="2">
    <source>
        <dbReference type="Proteomes" id="UP001596312"/>
    </source>
</evidence>